<dbReference type="SUPFAM" id="SSF47384">
    <property type="entry name" value="Homodimeric domain of signal transducing histidine kinase"/>
    <property type="match status" value="1"/>
</dbReference>
<dbReference type="Pfam" id="PF00072">
    <property type="entry name" value="Response_reg"/>
    <property type="match status" value="1"/>
</dbReference>
<dbReference type="PANTHER" id="PTHR43547">
    <property type="entry name" value="TWO-COMPONENT HISTIDINE KINASE"/>
    <property type="match status" value="1"/>
</dbReference>
<dbReference type="SUPFAM" id="SSF52172">
    <property type="entry name" value="CheY-like"/>
    <property type="match status" value="1"/>
</dbReference>
<dbReference type="Gene3D" id="3.30.565.10">
    <property type="entry name" value="Histidine kinase-like ATPase, C-terminal domain"/>
    <property type="match status" value="1"/>
</dbReference>
<dbReference type="PROSITE" id="PS50113">
    <property type="entry name" value="PAC"/>
    <property type="match status" value="1"/>
</dbReference>
<dbReference type="CDD" id="cd00130">
    <property type="entry name" value="PAS"/>
    <property type="match status" value="1"/>
</dbReference>
<dbReference type="PANTHER" id="PTHR43547:SF2">
    <property type="entry name" value="HYBRID SIGNAL TRANSDUCTION HISTIDINE KINASE C"/>
    <property type="match status" value="1"/>
</dbReference>
<dbReference type="Pfam" id="PF02518">
    <property type="entry name" value="HATPase_c"/>
    <property type="match status" value="1"/>
</dbReference>
<dbReference type="InterPro" id="IPR036097">
    <property type="entry name" value="HisK_dim/P_sf"/>
</dbReference>
<name>A0ABX6MFW7_9BURK</name>
<dbReference type="Pfam" id="PF08447">
    <property type="entry name" value="PAS_3"/>
    <property type="match status" value="1"/>
</dbReference>
<dbReference type="SMART" id="SM00387">
    <property type="entry name" value="HATPase_c"/>
    <property type="match status" value="1"/>
</dbReference>
<dbReference type="SUPFAM" id="SSF55785">
    <property type="entry name" value="PYP-like sensor domain (PAS domain)"/>
    <property type="match status" value="1"/>
</dbReference>
<evidence type="ECO:0000259" key="5">
    <source>
        <dbReference type="PROSITE" id="PS50109"/>
    </source>
</evidence>
<dbReference type="InterPro" id="IPR003661">
    <property type="entry name" value="HisK_dim/P_dom"/>
</dbReference>
<dbReference type="InterPro" id="IPR000700">
    <property type="entry name" value="PAS-assoc_C"/>
</dbReference>
<dbReference type="CDD" id="cd00075">
    <property type="entry name" value="HATPase"/>
    <property type="match status" value="1"/>
</dbReference>
<dbReference type="InterPro" id="IPR013655">
    <property type="entry name" value="PAS_fold_3"/>
</dbReference>
<feature type="domain" description="Histidine kinase" evidence="5">
    <location>
        <begin position="316"/>
        <end position="532"/>
    </location>
</feature>
<dbReference type="CDD" id="cd17580">
    <property type="entry name" value="REC_2_DhkD-like"/>
    <property type="match status" value="1"/>
</dbReference>
<dbReference type="InterPro" id="IPR004358">
    <property type="entry name" value="Sig_transdc_His_kin-like_C"/>
</dbReference>
<dbReference type="SMART" id="SM00086">
    <property type="entry name" value="PAC"/>
    <property type="match status" value="2"/>
</dbReference>
<evidence type="ECO:0000256" key="2">
    <source>
        <dbReference type="ARBA" id="ARBA00012438"/>
    </source>
</evidence>
<feature type="modified residue" description="4-aspartylphosphate" evidence="4">
    <location>
        <position position="604"/>
    </location>
</feature>
<dbReference type="Pfam" id="PF00512">
    <property type="entry name" value="HisKA"/>
    <property type="match status" value="1"/>
</dbReference>
<dbReference type="EC" id="2.7.13.3" evidence="2"/>
<evidence type="ECO:0000313" key="8">
    <source>
        <dbReference type="EMBL" id="QJD93223.1"/>
    </source>
</evidence>
<dbReference type="SUPFAM" id="SSF55874">
    <property type="entry name" value="ATPase domain of HSP90 chaperone/DNA topoisomerase II/histidine kinase"/>
    <property type="match status" value="1"/>
</dbReference>
<dbReference type="InterPro" id="IPR005467">
    <property type="entry name" value="His_kinase_dom"/>
</dbReference>
<feature type="domain" description="Response regulatory" evidence="6">
    <location>
        <begin position="555"/>
        <end position="671"/>
    </location>
</feature>
<evidence type="ECO:0000256" key="1">
    <source>
        <dbReference type="ARBA" id="ARBA00000085"/>
    </source>
</evidence>
<organism evidence="8 9">
    <name type="scientific">Duganella dendranthematis</name>
    <dbReference type="NCBI Taxonomy" id="2728021"/>
    <lineage>
        <taxon>Bacteria</taxon>
        <taxon>Pseudomonadati</taxon>
        <taxon>Pseudomonadota</taxon>
        <taxon>Betaproteobacteria</taxon>
        <taxon>Burkholderiales</taxon>
        <taxon>Oxalobacteraceae</taxon>
        <taxon>Telluria group</taxon>
        <taxon>Duganella</taxon>
    </lineage>
</organism>
<dbReference type="InterPro" id="IPR001610">
    <property type="entry name" value="PAC"/>
</dbReference>
<dbReference type="NCBIfam" id="TIGR00229">
    <property type="entry name" value="sensory_box"/>
    <property type="match status" value="1"/>
</dbReference>
<feature type="domain" description="PAC" evidence="7">
    <location>
        <begin position="246"/>
        <end position="298"/>
    </location>
</feature>
<dbReference type="Gene3D" id="3.40.50.2300">
    <property type="match status" value="1"/>
</dbReference>
<protein>
    <recommendedName>
        <fullName evidence="2">histidine kinase</fullName>
        <ecNumber evidence="2">2.7.13.3</ecNumber>
    </recommendedName>
</protein>
<evidence type="ECO:0000259" key="6">
    <source>
        <dbReference type="PROSITE" id="PS50110"/>
    </source>
</evidence>
<dbReference type="InterPro" id="IPR001789">
    <property type="entry name" value="Sig_transdc_resp-reg_receiver"/>
</dbReference>
<dbReference type="InterPro" id="IPR036890">
    <property type="entry name" value="HATPase_C_sf"/>
</dbReference>
<dbReference type="CDD" id="cd00082">
    <property type="entry name" value="HisKA"/>
    <property type="match status" value="1"/>
</dbReference>
<dbReference type="InterPro" id="IPR003594">
    <property type="entry name" value="HATPase_dom"/>
</dbReference>
<comment type="catalytic activity">
    <reaction evidence="1">
        <text>ATP + protein L-histidine = ADP + protein N-phospho-L-histidine.</text>
        <dbReference type="EC" id="2.7.13.3"/>
    </reaction>
</comment>
<dbReference type="RefSeq" id="WP_169114171.1">
    <property type="nucleotide sequence ID" value="NZ_CP051684.1"/>
</dbReference>
<dbReference type="Proteomes" id="UP000503117">
    <property type="component" value="Chromosome"/>
</dbReference>
<dbReference type="SMART" id="SM00448">
    <property type="entry name" value="REC"/>
    <property type="match status" value="1"/>
</dbReference>
<keyword evidence="9" id="KW-1185">Reference proteome</keyword>
<gene>
    <name evidence="8" type="ORF">HH213_25950</name>
</gene>
<sequence length="673" mass="72564">MDYNEAGLGFLSGGGNAARQIAETDWTGHGMGPVSAWPSAFRTALSMVLNSGFPSYVIWGPEFFVFYNDAYVPILGNKQAIGQGWRLADLWAEVGDEAVDIARTAYRGSTTFAKDRAFTLERYGQPQLAYFTFSLSPIRDDGGAVIGALCIIAETTESVVSTAKLRQSEDRLQLSLDASGNIGTWSWYPETNATYVDERFARLFQVDAALAQSGTALERFTNMIHPDDRARVLDAISNSITTGELYEADYRIPQLSGKDIWVTAKGRLFDDEQGGAKRFAGVAVDITERRKKEDERARLAKDLQAAHRRQSEFLATLAHELRNPLAPIRSALDLMRIGQPDSQATDRLRGMMERQVSQLAHLIDDLMDLARINNGKVELRLEPQDVGDAIRAAIETSMPHIDRAGQQLSTAIPVEALVVQGDRLRLAQVFGNILANAAKYTPAGGQIGIAAWRDGDQAVIEIKDNGMGIPAESLSDVFEMFSQVRTDIAQGGLGIGLSLVKRIVELHHGTVAAASGGIGQGASFYVRLPLTAVAADTIDTAEEVSSITPGAASYRILVADDNVDAAETLGSVLTFHGHQVGIAADGEQAIAVAQQLVPDFAFLDIGMPGKDGHAVAKEIRASATLKHTVLVAVTGWGTAADRALSKEAGFDYHLTKPVSITDIAKILQKELIG</sequence>
<dbReference type="SMART" id="SM00388">
    <property type="entry name" value="HisKA"/>
    <property type="match status" value="1"/>
</dbReference>
<dbReference type="PROSITE" id="PS50110">
    <property type="entry name" value="RESPONSE_REGULATORY"/>
    <property type="match status" value="1"/>
</dbReference>
<evidence type="ECO:0000256" key="4">
    <source>
        <dbReference type="PROSITE-ProRule" id="PRU00169"/>
    </source>
</evidence>
<accession>A0ABX6MFW7</accession>
<dbReference type="PROSITE" id="PS50109">
    <property type="entry name" value="HIS_KIN"/>
    <property type="match status" value="1"/>
</dbReference>
<reference evidence="8 9" key="1">
    <citation type="submission" date="2020-04" db="EMBL/GenBank/DDBJ databases">
        <title>Genome sequencing of novel species.</title>
        <authorList>
            <person name="Heo J."/>
            <person name="Kim S.-J."/>
            <person name="Kim J.-S."/>
            <person name="Hong S.-B."/>
            <person name="Kwon S.-W."/>
        </authorList>
    </citation>
    <scope>NUCLEOTIDE SEQUENCE [LARGE SCALE GENOMIC DNA]</scope>
    <source>
        <strain evidence="8 9">AF9R3</strain>
    </source>
</reference>
<dbReference type="InterPro" id="IPR035965">
    <property type="entry name" value="PAS-like_dom_sf"/>
</dbReference>
<keyword evidence="3 4" id="KW-0597">Phosphoprotein</keyword>
<proteinExistence type="predicted"/>
<dbReference type="PRINTS" id="PR00344">
    <property type="entry name" value="BCTRLSENSOR"/>
</dbReference>
<dbReference type="InterPro" id="IPR011006">
    <property type="entry name" value="CheY-like_superfamily"/>
</dbReference>
<dbReference type="InterPro" id="IPR000014">
    <property type="entry name" value="PAS"/>
</dbReference>
<dbReference type="Gene3D" id="1.10.287.130">
    <property type="match status" value="1"/>
</dbReference>
<evidence type="ECO:0000259" key="7">
    <source>
        <dbReference type="PROSITE" id="PS50113"/>
    </source>
</evidence>
<dbReference type="Gene3D" id="3.30.450.20">
    <property type="entry name" value="PAS domain"/>
    <property type="match status" value="2"/>
</dbReference>
<evidence type="ECO:0000256" key="3">
    <source>
        <dbReference type="ARBA" id="ARBA00022553"/>
    </source>
</evidence>
<evidence type="ECO:0000313" key="9">
    <source>
        <dbReference type="Proteomes" id="UP000503117"/>
    </source>
</evidence>
<dbReference type="EMBL" id="CP051684">
    <property type="protein sequence ID" value="QJD93223.1"/>
    <property type="molecule type" value="Genomic_DNA"/>
</dbReference>